<sequence>MGDTPVIDMELDMIEAELNSTNTSDAPATATFEPTTNQANIADGTLCTNRFDRPEAIYLLGLDNMNTKDIQHYCQNTALKKVEWIDDSSCVLVFENDSDAKLAAQELLQETHDTVLNSSDLRNAKPFERPDFTESNDAMNDTTLPPVRPVIDHLQIRLATDSDVKTRGSRHRSRYYLIHGEPPSDPSNNNNSGDSRHSSRSHRTTSDGKPLSILDRLGSRVPPLSAQRRGEGGRYRHQHTDRDEDDSSSRYDRYSRSRRRDEDDHHRRRRSLSPTRDAIDRPIMSESENGATPTDKMDDIPPPPTTSAEEDDKPYEIPESIRSRLGNLE</sequence>
<proteinExistence type="predicted"/>
<dbReference type="Proteomes" id="UP000193560">
    <property type="component" value="Unassembled WGS sequence"/>
</dbReference>
<gene>
    <name evidence="2" type="ORF">BCR42DRAFT_415367</name>
</gene>
<dbReference type="AlphaFoldDB" id="A0A1X2IJ32"/>
<dbReference type="GO" id="GO:0003729">
    <property type="term" value="F:mRNA binding"/>
    <property type="evidence" value="ECO:0007669"/>
    <property type="project" value="InterPro"/>
</dbReference>
<keyword evidence="3" id="KW-1185">Reference proteome</keyword>
<name>A0A1X2IJ32_9FUNG</name>
<dbReference type="InterPro" id="IPR019416">
    <property type="entry name" value="NCBP3"/>
</dbReference>
<dbReference type="EMBL" id="MCGE01000011">
    <property type="protein sequence ID" value="ORZ16576.1"/>
    <property type="molecule type" value="Genomic_DNA"/>
</dbReference>
<dbReference type="PANTHER" id="PTHR16291">
    <property type="entry name" value="NUCLEAR CAP-BINDING PROTEIN SUBUNIT 3"/>
    <property type="match status" value="1"/>
</dbReference>
<feature type="compositionally biased region" description="Basic and acidic residues" evidence="1">
    <location>
        <begin position="122"/>
        <end position="132"/>
    </location>
</feature>
<evidence type="ECO:0000313" key="3">
    <source>
        <dbReference type="Proteomes" id="UP000193560"/>
    </source>
</evidence>
<dbReference type="STRING" id="90262.A0A1X2IJ32"/>
<feature type="region of interest" description="Disordered" evidence="1">
    <location>
        <begin position="177"/>
        <end position="329"/>
    </location>
</feature>
<accession>A0A1X2IJ32</accession>
<dbReference type="GO" id="GO:0000340">
    <property type="term" value="F:RNA 7-methylguanosine cap binding"/>
    <property type="evidence" value="ECO:0007669"/>
    <property type="project" value="InterPro"/>
</dbReference>
<feature type="region of interest" description="Disordered" evidence="1">
    <location>
        <begin position="120"/>
        <end position="146"/>
    </location>
</feature>
<evidence type="ECO:0000256" key="1">
    <source>
        <dbReference type="SAM" id="MobiDB-lite"/>
    </source>
</evidence>
<dbReference type="Pfam" id="PF10309">
    <property type="entry name" value="NCBP3"/>
    <property type="match status" value="1"/>
</dbReference>
<protein>
    <submittedName>
        <fullName evidence="2">Uncharacterized protein</fullName>
    </submittedName>
</protein>
<dbReference type="GO" id="GO:0005634">
    <property type="term" value="C:nucleus"/>
    <property type="evidence" value="ECO:0007669"/>
    <property type="project" value="TreeGrafter"/>
</dbReference>
<dbReference type="PANTHER" id="PTHR16291:SF0">
    <property type="entry name" value="NUCLEAR CAP-BINDING PROTEIN SUBUNIT 3"/>
    <property type="match status" value="1"/>
</dbReference>
<reference evidence="2 3" key="1">
    <citation type="submission" date="2016-07" db="EMBL/GenBank/DDBJ databases">
        <title>Pervasive Adenine N6-methylation of Active Genes in Fungi.</title>
        <authorList>
            <consortium name="DOE Joint Genome Institute"/>
            <person name="Mondo S.J."/>
            <person name="Dannebaum R.O."/>
            <person name="Kuo R.C."/>
            <person name="Labutti K."/>
            <person name="Haridas S."/>
            <person name="Kuo A."/>
            <person name="Salamov A."/>
            <person name="Ahrendt S.R."/>
            <person name="Lipzen A."/>
            <person name="Sullivan W."/>
            <person name="Andreopoulos W.B."/>
            <person name="Clum A."/>
            <person name="Lindquist E."/>
            <person name="Daum C."/>
            <person name="Ramamoorthy G.K."/>
            <person name="Gryganskyi A."/>
            <person name="Culley D."/>
            <person name="Magnuson J.K."/>
            <person name="James T.Y."/>
            <person name="O'Malley M.A."/>
            <person name="Stajich J.E."/>
            <person name="Spatafora J.W."/>
            <person name="Visel A."/>
            <person name="Grigoriev I.V."/>
        </authorList>
    </citation>
    <scope>NUCLEOTIDE SEQUENCE [LARGE SCALE GENOMIC DNA]</scope>
    <source>
        <strain evidence="2 3">NRRL 1336</strain>
    </source>
</reference>
<organism evidence="2 3">
    <name type="scientific">Absidia repens</name>
    <dbReference type="NCBI Taxonomy" id="90262"/>
    <lineage>
        <taxon>Eukaryota</taxon>
        <taxon>Fungi</taxon>
        <taxon>Fungi incertae sedis</taxon>
        <taxon>Mucoromycota</taxon>
        <taxon>Mucoromycotina</taxon>
        <taxon>Mucoromycetes</taxon>
        <taxon>Mucorales</taxon>
        <taxon>Cunninghamellaceae</taxon>
        <taxon>Absidia</taxon>
    </lineage>
</organism>
<evidence type="ECO:0000313" key="2">
    <source>
        <dbReference type="EMBL" id="ORZ16576.1"/>
    </source>
</evidence>
<feature type="compositionally biased region" description="Basic and acidic residues" evidence="1">
    <location>
        <begin position="228"/>
        <end position="265"/>
    </location>
</feature>
<dbReference type="OrthoDB" id="422106at2759"/>
<comment type="caution">
    <text evidence="2">The sequence shown here is derived from an EMBL/GenBank/DDBJ whole genome shotgun (WGS) entry which is preliminary data.</text>
</comment>
<feature type="compositionally biased region" description="Polar residues" evidence="1">
    <location>
        <begin position="133"/>
        <end position="143"/>
    </location>
</feature>